<protein>
    <submittedName>
        <fullName evidence="2">Polyadenylate-binding protein 2-like</fullName>
    </submittedName>
</protein>
<reference evidence="2 3" key="1">
    <citation type="journal article" date="2015" name="Proc. Natl. Acad. Sci. U.S.A.">
        <title>The resurrection genome of Boea hygrometrica: A blueprint for survival of dehydration.</title>
        <authorList>
            <person name="Xiao L."/>
            <person name="Yang G."/>
            <person name="Zhang L."/>
            <person name="Yang X."/>
            <person name="Zhao S."/>
            <person name="Ji Z."/>
            <person name="Zhou Q."/>
            <person name="Hu M."/>
            <person name="Wang Y."/>
            <person name="Chen M."/>
            <person name="Xu Y."/>
            <person name="Jin H."/>
            <person name="Xiao X."/>
            <person name="Hu G."/>
            <person name="Bao F."/>
            <person name="Hu Y."/>
            <person name="Wan P."/>
            <person name="Li L."/>
            <person name="Deng X."/>
            <person name="Kuang T."/>
            <person name="Xiang C."/>
            <person name="Zhu J.K."/>
            <person name="Oliver M.J."/>
            <person name="He Y."/>
        </authorList>
    </citation>
    <scope>NUCLEOTIDE SEQUENCE [LARGE SCALE GENOMIC DNA]</scope>
    <source>
        <strain evidence="3">cv. XS01</strain>
    </source>
</reference>
<evidence type="ECO:0000313" key="2">
    <source>
        <dbReference type="EMBL" id="KZV30914.1"/>
    </source>
</evidence>
<feature type="compositionally biased region" description="Basic and acidic residues" evidence="1">
    <location>
        <begin position="13"/>
        <end position="25"/>
    </location>
</feature>
<evidence type="ECO:0000313" key="3">
    <source>
        <dbReference type="Proteomes" id="UP000250235"/>
    </source>
</evidence>
<organism evidence="2 3">
    <name type="scientific">Dorcoceras hygrometricum</name>
    <dbReference type="NCBI Taxonomy" id="472368"/>
    <lineage>
        <taxon>Eukaryota</taxon>
        <taxon>Viridiplantae</taxon>
        <taxon>Streptophyta</taxon>
        <taxon>Embryophyta</taxon>
        <taxon>Tracheophyta</taxon>
        <taxon>Spermatophyta</taxon>
        <taxon>Magnoliopsida</taxon>
        <taxon>eudicotyledons</taxon>
        <taxon>Gunneridae</taxon>
        <taxon>Pentapetalae</taxon>
        <taxon>asterids</taxon>
        <taxon>lamiids</taxon>
        <taxon>Lamiales</taxon>
        <taxon>Gesneriaceae</taxon>
        <taxon>Didymocarpoideae</taxon>
        <taxon>Trichosporeae</taxon>
        <taxon>Loxocarpinae</taxon>
        <taxon>Dorcoceras</taxon>
    </lineage>
</organism>
<accession>A0A2Z7B8S4</accession>
<evidence type="ECO:0000256" key="1">
    <source>
        <dbReference type="SAM" id="MobiDB-lite"/>
    </source>
</evidence>
<feature type="region of interest" description="Disordered" evidence="1">
    <location>
        <begin position="1"/>
        <end position="102"/>
    </location>
</feature>
<dbReference type="AlphaFoldDB" id="A0A2Z7B8S4"/>
<proteinExistence type="predicted"/>
<keyword evidence="3" id="KW-1185">Reference proteome</keyword>
<dbReference type="Proteomes" id="UP000250235">
    <property type="component" value="Unassembled WGS sequence"/>
</dbReference>
<name>A0A2Z7B8S4_9LAMI</name>
<gene>
    <name evidence="2" type="ORF">F511_33449</name>
</gene>
<dbReference type="EMBL" id="KV007779">
    <property type="protein sequence ID" value="KZV30914.1"/>
    <property type="molecule type" value="Genomic_DNA"/>
</dbReference>
<sequence>MGNTDPNKTKAGNKYEVKPQYEELSKQPISRWKSSVRDHRGPSAHHNAVETLESGSHHSDDSVGLFGHDSTVGQSQRAQLLRGRSIPPPPPPILPRGRRAPRAAVYRDRTCSDRRAEEILFVSNSSVLLVQADEGFVLPVVDLIRRSTVAYLLKCRFPCEIGRSQAPRRQRVPGFSGFSAGRGFDPAGGAPEVDRVFQ</sequence>